<dbReference type="Gene3D" id="3.20.20.80">
    <property type="entry name" value="Glycosidases"/>
    <property type="match status" value="2"/>
</dbReference>
<dbReference type="EC" id="3.2.1.23" evidence="10"/>
<comment type="similarity">
    <text evidence="4">Belongs to the glycosyl hydrolase 29 family.</text>
</comment>
<keyword evidence="6 11" id="KW-0732">Signal</keyword>
<dbReference type="GO" id="GO:0009341">
    <property type="term" value="C:beta-galactosidase complex"/>
    <property type="evidence" value="ECO:0007669"/>
    <property type="project" value="InterPro"/>
</dbReference>
<dbReference type="InterPro" id="IPR036156">
    <property type="entry name" value="Beta-gal/glucu_dom_sf"/>
</dbReference>
<dbReference type="InterPro" id="IPR013783">
    <property type="entry name" value="Ig-like_fold"/>
</dbReference>
<feature type="domain" description="F5/8 type C" evidence="12">
    <location>
        <begin position="1457"/>
        <end position="1610"/>
    </location>
</feature>
<dbReference type="Gene3D" id="2.60.40.10">
    <property type="entry name" value="Immunoglobulins"/>
    <property type="match status" value="2"/>
</dbReference>
<dbReference type="PANTHER" id="PTHR46323:SF2">
    <property type="entry name" value="BETA-GALACTOSIDASE"/>
    <property type="match status" value="1"/>
</dbReference>
<dbReference type="InterPro" id="IPR032312">
    <property type="entry name" value="LacZ_4"/>
</dbReference>
<organism evidence="13 14">
    <name type="scientific">Bacteroides finegoldii</name>
    <dbReference type="NCBI Taxonomy" id="338188"/>
    <lineage>
        <taxon>Bacteria</taxon>
        <taxon>Pseudomonadati</taxon>
        <taxon>Bacteroidota</taxon>
        <taxon>Bacteroidia</taxon>
        <taxon>Bacteroidales</taxon>
        <taxon>Bacteroidaceae</taxon>
        <taxon>Bacteroides</taxon>
    </lineage>
</organism>
<dbReference type="SMART" id="SM00812">
    <property type="entry name" value="Alpha_L_fucos"/>
    <property type="match status" value="1"/>
</dbReference>
<dbReference type="InterPro" id="IPR011013">
    <property type="entry name" value="Gal_mutarotase_sf_dom"/>
</dbReference>
<evidence type="ECO:0000256" key="6">
    <source>
        <dbReference type="ARBA" id="ARBA00022729"/>
    </source>
</evidence>
<dbReference type="FunFam" id="2.60.40.10:FF:000680">
    <property type="entry name" value="Beta-galactosidase"/>
    <property type="match status" value="1"/>
</dbReference>
<dbReference type="Pfam" id="PF02837">
    <property type="entry name" value="Glyco_hydro_2_N"/>
    <property type="match status" value="1"/>
</dbReference>
<dbReference type="STRING" id="338188.ERS852397_01922"/>
<dbReference type="EMBL" id="CYZH01000008">
    <property type="protein sequence ID" value="CUO38138.1"/>
    <property type="molecule type" value="Genomic_DNA"/>
</dbReference>
<dbReference type="InterPro" id="IPR023230">
    <property type="entry name" value="Glyco_hydro_2_CS"/>
</dbReference>
<keyword evidence="8" id="KW-0106">Calcium</keyword>
<dbReference type="InterPro" id="IPR050347">
    <property type="entry name" value="Bact_Beta-galactosidase"/>
</dbReference>
<dbReference type="RefSeq" id="WP_055278976.1">
    <property type="nucleotide sequence ID" value="NZ_CABIXA010000008.1"/>
</dbReference>
<name>A0A174ENB6_9BACE</name>
<keyword evidence="9 10" id="KW-0326">Glycosidase</keyword>
<dbReference type="InterPro" id="IPR006103">
    <property type="entry name" value="Glyco_hydro_2_cat"/>
</dbReference>
<dbReference type="FunFam" id="3.20.20.80:FF:000123">
    <property type="entry name" value="Beta-galactosidase"/>
    <property type="match status" value="1"/>
</dbReference>
<comment type="similarity">
    <text evidence="3 10">Belongs to the glycosyl hydrolase 2 family.</text>
</comment>
<dbReference type="InterPro" id="IPR006101">
    <property type="entry name" value="Glyco_hydro_2"/>
</dbReference>
<dbReference type="SUPFAM" id="SSF51445">
    <property type="entry name" value="(Trans)glycosidases"/>
    <property type="match status" value="2"/>
</dbReference>
<dbReference type="InterPro" id="IPR014718">
    <property type="entry name" value="GH-type_carb-bd"/>
</dbReference>
<comment type="cofactor">
    <cofactor evidence="2">
        <name>Ca(2+)</name>
        <dbReference type="ChEBI" id="CHEBI:29108"/>
    </cofactor>
</comment>
<proteinExistence type="inferred from homology"/>
<reference evidence="13 14" key="1">
    <citation type="submission" date="2015-09" db="EMBL/GenBank/DDBJ databases">
        <authorList>
            <consortium name="Pathogen Informatics"/>
        </authorList>
    </citation>
    <scope>NUCLEOTIDE SEQUENCE [LARGE SCALE GENOMIC DNA]</scope>
    <source>
        <strain evidence="13 14">2789STDY5608840</strain>
    </source>
</reference>
<dbReference type="PROSITE" id="PS50022">
    <property type="entry name" value="FA58C_3"/>
    <property type="match status" value="1"/>
</dbReference>
<evidence type="ECO:0000256" key="10">
    <source>
        <dbReference type="RuleBase" id="RU361154"/>
    </source>
</evidence>
<accession>A0A174ENB6</accession>
<dbReference type="InterPro" id="IPR004199">
    <property type="entry name" value="B-gal_small/dom_5"/>
</dbReference>
<dbReference type="FunFam" id="2.60.120.260:FF:000108">
    <property type="entry name" value="Beta-galactosidase"/>
    <property type="match status" value="1"/>
</dbReference>
<sequence>MKNLKKRTFLLLLAGLTATVFASAQKQPLPEWQSQYAVGLNKLAPHTYVWPYANASDIEKPGGYEQSPYYMSLNGKWKFHWVKNPDNRPKDFYQPSYYTGGWADINVPGNWERQGYGTAIYVNETYEFDDKMFNFKKNPPLVPHAENEVGSYRRTFKVPADWKGRRVVLCCEGVISFYYVWVNGKLLGYNQGSKTAAEWDITEVLTEGENVVALEVYRWSSGAYLECQDMWRLSGIERDVYLYSTPKQYIADYKLNASLDKETYKDGLFGLEVTVEGPSSTASSIAYTLKDTFGKAVLKDAINIKSRGLSNFIAFEEKKIPNVKPWSAEYPNLYTLVLELKDAQGKVTELTGCEVGFRTSEIKNGRFCINGVPVLVKGTNRHEHSQLGRTVSKELMELDIKLMKEHNINLVRNSHYPTHPYWYQLCDRYGLYMIDEANIESHGMGYGPASLAKDSTWLTAHMDRTHRMYERSKNHPAIVIWSLGNEAGNGINFERTYDWLKSVDKTRPVQYERAELNYNTDIYCRMYRSVDEIKAYVAKKDIYRPFILCEYLHAMGNSCGGLKDYWDVFENEPMAQGGNVWDWVDQSFREIDKNGKWYWTYGGDYGPEGIPSFGNFCCNGLVNADRQPHPHLLEVKKVYQNIKATLLSPKNMKLRIKNWYDFSNLNEYELHWNVTADNGEKIAEGTKVLDCEPHATIDVSLGNVILPKTVREAYLNISWTRREASPMIAEDWEVAYDQFVIVGNKNYTGYRPQKAGETAFTVDKETGALTSLALDGKELLATPITLSLFRPATDNDNRDKNGARLWRKAGLDNLTQKVTSLKEGKNTTTVTIELLNAKGQKVGTADFIYMLDKNGALKIRTTFQPDTAIVKSMARLGLTFRVADTYDQVSYLGRGDNETYADRGQSGKIGLYQTTPERMFHYYVTPQSTGNRTDVRWTKFTDRSGEGIFVDSNRPFQFSIVPFSDVLLEKARHINELERDGLVTVHLDAEQAGVGTATCGPGVLPQYLVPLKKQSFEFILYPVKSAGQAQKKENYYVKHLEFPQNATLEQKVDMAARLIPTPQQLSWQQMELTAFLHFGINTFTGREWGDGKEDPALFNPSELNAEQWVRTLKEAGFKMVLLTAKHHDGFCLWPTATTKHSVASSPWKKGQGDVVRELRKACDKYDMKFGVYLSPWDRNAECYGDSPRYNDFFIRQLTELLTNYGEVHEVWFDGANGEGPNGRKQVYDWEAFYKTIQRLQPKAVMAIMGDDVRWVGNEKGLGRETEWSATVLTPGIYTRSEENNKRLGVFSKAKDLGSRSMLAEATELFWYPSEVDVSIRPGWFYHAEEDTKVKSLKHLSDIYFQSVGYNSVLLLNIPPDRRGLIHEADVKRLKDFAAYRKRVFTDNRVVKGRKEWNAVSGSEKIYSLKSESEINVVMLQEDIAKGQRVESFAIEVLTEQGWQEVGQGTTVGYKRLLRFPAVKASQLKVKINECRLSAHISQVGAFYATPLQEDNQTESWNDLPRKEWKQVAASPLTIDLGKMVQLSAFTYAPLKAEAKPTMAFQYKFYVSTDGKSWAEVPTNGEFSNIMHNPLPQTVTFNKGVQARFIKLEATTPAATIAKVEMNEIGVTVAP</sequence>
<dbReference type="Proteomes" id="UP000095517">
    <property type="component" value="Unassembled WGS sequence"/>
</dbReference>
<dbReference type="Pfam" id="PF02836">
    <property type="entry name" value="Glyco_hydro_2_C"/>
    <property type="match status" value="1"/>
</dbReference>
<evidence type="ECO:0000256" key="5">
    <source>
        <dbReference type="ARBA" id="ARBA00011245"/>
    </source>
</evidence>
<dbReference type="InterPro" id="IPR057739">
    <property type="entry name" value="Glyco_hydro_29_N"/>
</dbReference>
<dbReference type="SUPFAM" id="SSF49303">
    <property type="entry name" value="beta-Galactosidase/glucuronidase domain"/>
    <property type="match status" value="2"/>
</dbReference>
<dbReference type="GO" id="GO:0004565">
    <property type="term" value="F:beta-galactosidase activity"/>
    <property type="evidence" value="ECO:0007669"/>
    <property type="project" value="UniProtKB-EC"/>
</dbReference>
<dbReference type="InterPro" id="IPR006102">
    <property type="entry name" value="Ig-like_GH2"/>
</dbReference>
<evidence type="ECO:0000256" key="1">
    <source>
        <dbReference type="ARBA" id="ARBA00001412"/>
    </source>
</evidence>
<protein>
    <recommendedName>
        <fullName evidence="10">Beta-galactosidase</fullName>
        <ecNumber evidence="10">3.2.1.23</ecNumber>
    </recommendedName>
    <alternativeName>
        <fullName evidence="10">Lactase</fullName>
    </alternativeName>
</protein>
<evidence type="ECO:0000256" key="3">
    <source>
        <dbReference type="ARBA" id="ARBA00007401"/>
    </source>
</evidence>
<dbReference type="Pfam" id="PF02929">
    <property type="entry name" value="Bgal_small_N"/>
    <property type="match status" value="1"/>
</dbReference>
<dbReference type="InterPro" id="IPR000421">
    <property type="entry name" value="FA58C"/>
</dbReference>
<dbReference type="FunFam" id="3.20.20.80:FF:000052">
    <property type="entry name" value="Putative alpha-L-fucosidase 1"/>
    <property type="match status" value="1"/>
</dbReference>
<dbReference type="InterPro" id="IPR008979">
    <property type="entry name" value="Galactose-bd-like_sf"/>
</dbReference>
<dbReference type="SMART" id="SM01038">
    <property type="entry name" value="Bgal_small_N"/>
    <property type="match status" value="1"/>
</dbReference>
<dbReference type="GO" id="GO:0004560">
    <property type="term" value="F:alpha-L-fucosidase activity"/>
    <property type="evidence" value="ECO:0007669"/>
    <property type="project" value="InterPro"/>
</dbReference>
<evidence type="ECO:0000256" key="7">
    <source>
        <dbReference type="ARBA" id="ARBA00022801"/>
    </source>
</evidence>
<dbReference type="Pfam" id="PF01120">
    <property type="entry name" value="Alpha_L_fucos"/>
    <property type="match status" value="1"/>
</dbReference>
<dbReference type="Pfam" id="PF16353">
    <property type="entry name" value="LacZ_4"/>
    <property type="match status" value="1"/>
</dbReference>
<dbReference type="InterPro" id="IPR006104">
    <property type="entry name" value="Glyco_hydro_2_N"/>
</dbReference>
<evidence type="ECO:0000256" key="9">
    <source>
        <dbReference type="ARBA" id="ARBA00023295"/>
    </source>
</evidence>
<dbReference type="GO" id="GO:0030246">
    <property type="term" value="F:carbohydrate binding"/>
    <property type="evidence" value="ECO:0007669"/>
    <property type="project" value="InterPro"/>
</dbReference>
<evidence type="ECO:0000313" key="14">
    <source>
        <dbReference type="Proteomes" id="UP000095517"/>
    </source>
</evidence>
<dbReference type="SUPFAM" id="SSF74650">
    <property type="entry name" value="Galactose mutarotase-like"/>
    <property type="match status" value="1"/>
</dbReference>
<gene>
    <name evidence="13" type="primary">lacZ_6</name>
    <name evidence="13" type="ORF">ERS852397_01922</name>
</gene>
<dbReference type="Gene3D" id="2.60.120.260">
    <property type="entry name" value="Galactose-binding domain-like"/>
    <property type="match status" value="3"/>
</dbReference>
<dbReference type="PROSITE" id="PS00719">
    <property type="entry name" value="GLYCOSYL_HYDROL_F2_1"/>
    <property type="match status" value="1"/>
</dbReference>
<dbReference type="InterPro" id="IPR000933">
    <property type="entry name" value="Glyco_hydro_29"/>
</dbReference>
<evidence type="ECO:0000256" key="11">
    <source>
        <dbReference type="SAM" id="SignalP"/>
    </source>
</evidence>
<dbReference type="PANTHER" id="PTHR46323">
    <property type="entry name" value="BETA-GALACTOSIDASE"/>
    <property type="match status" value="1"/>
</dbReference>
<dbReference type="SUPFAM" id="SSF49785">
    <property type="entry name" value="Galactose-binding domain-like"/>
    <property type="match status" value="2"/>
</dbReference>
<dbReference type="Pfam" id="PF00703">
    <property type="entry name" value="Glyco_hydro_2"/>
    <property type="match status" value="1"/>
</dbReference>
<evidence type="ECO:0000256" key="2">
    <source>
        <dbReference type="ARBA" id="ARBA00001913"/>
    </source>
</evidence>
<dbReference type="Gene3D" id="2.70.98.10">
    <property type="match status" value="1"/>
</dbReference>
<dbReference type="PRINTS" id="PR00132">
    <property type="entry name" value="GLHYDRLASE2"/>
</dbReference>
<evidence type="ECO:0000259" key="12">
    <source>
        <dbReference type="PROSITE" id="PS50022"/>
    </source>
</evidence>
<dbReference type="Pfam" id="PF00754">
    <property type="entry name" value="F5_F8_type_C"/>
    <property type="match status" value="1"/>
</dbReference>
<feature type="chain" id="PRO_5008020910" description="Beta-galactosidase" evidence="11">
    <location>
        <begin position="23"/>
        <end position="1614"/>
    </location>
</feature>
<evidence type="ECO:0000256" key="8">
    <source>
        <dbReference type="ARBA" id="ARBA00022837"/>
    </source>
</evidence>
<keyword evidence="7 10" id="KW-0378">Hydrolase</keyword>
<comment type="subunit">
    <text evidence="5">Monomer.</text>
</comment>
<comment type="catalytic activity">
    <reaction evidence="1 10">
        <text>Hydrolysis of terminal non-reducing beta-D-galactose residues in beta-D-galactosides.</text>
        <dbReference type="EC" id="3.2.1.23"/>
    </reaction>
</comment>
<dbReference type="GO" id="GO:0005990">
    <property type="term" value="P:lactose catabolic process"/>
    <property type="evidence" value="ECO:0007669"/>
    <property type="project" value="TreeGrafter"/>
</dbReference>
<evidence type="ECO:0000313" key="13">
    <source>
        <dbReference type="EMBL" id="CUO38138.1"/>
    </source>
</evidence>
<evidence type="ECO:0000256" key="4">
    <source>
        <dbReference type="ARBA" id="ARBA00007951"/>
    </source>
</evidence>
<feature type="signal peptide" evidence="11">
    <location>
        <begin position="1"/>
        <end position="22"/>
    </location>
</feature>
<dbReference type="InterPro" id="IPR017853">
    <property type="entry name" value="GH"/>
</dbReference>